<dbReference type="SUPFAM" id="SSF51735">
    <property type="entry name" value="NAD(P)-binding Rossmann-fold domains"/>
    <property type="match status" value="1"/>
</dbReference>
<dbReference type="Proteomes" id="UP000325780">
    <property type="component" value="Unassembled WGS sequence"/>
</dbReference>
<keyword evidence="4" id="KW-1185">Reference proteome</keyword>
<dbReference type="Pfam" id="PF00106">
    <property type="entry name" value="adh_short"/>
    <property type="match status" value="1"/>
</dbReference>
<comment type="similarity">
    <text evidence="1">Belongs to the short-chain dehydrogenases/reductases (SDR) family.</text>
</comment>
<keyword evidence="2" id="KW-0560">Oxidoreductase</keyword>
<proteinExistence type="inferred from homology"/>
<dbReference type="Pfam" id="PF13561">
    <property type="entry name" value="adh_short_C2"/>
    <property type="match status" value="1"/>
</dbReference>
<evidence type="ECO:0000256" key="2">
    <source>
        <dbReference type="ARBA" id="ARBA00023002"/>
    </source>
</evidence>
<protein>
    <recommendedName>
        <fullName evidence="5">NAD(P)-binding protein</fullName>
    </recommendedName>
</protein>
<evidence type="ECO:0000256" key="1">
    <source>
        <dbReference type="ARBA" id="ARBA00006484"/>
    </source>
</evidence>
<dbReference type="InterPro" id="IPR036291">
    <property type="entry name" value="NAD(P)-bd_dom_sf"/>
</dbReference>
<dbReference type="AlphaFoldDB" id="A0A5N6U762"/>
<dbReference type="InterPro" id="IPR002347">
    <property type="entry name" value="SDR_fam"/>
</dbReference>
<dbReference type="PANTHER" id="PTHR24321:SF14">
    <property type="entry name" value="SHORT-CHAIN TYPE DEHYDROGENASE_REDUCTASE BLR2146-RELATED"/>
    <property type="match status" value="1"/>
</dbReference>
<dbReference type="Gene3D" id="3.40.50.720">
    <property type="entry name" value="NAD(P)-binding Rossmann-like Domain"/>
    <property type="match status" value="1"/>
</dbReference>
<evidence type="ECO:0000313" key="4">
    <source>
        <dbReference type="Proteomes" id="UP000325780"/>
    </source>
</evidence>
<sequence>MNVLVVTGCGGMGMAIARRLGSGTQVILADFSQIELDKGVKSLREEGHSVEGVPVDVSDLDAVKGLAQYASERGPISVIAHTAGVAMNQAVPERIYQVDLLGTANMIQAFHAVATRGTSFVTISSAAGNGIEGFVSSKLEYHLATASLDSLLRHPELDTTFNPKTEREAQNIRLNAYAVAKRGNNLRVEAAAPAWAKRHARINSVSPGVVMSTMTQQELEGPGAHLLRRSIGRTLVGRIGTPTDVANAVAFLCSPDATFMTGSNLLVDGGLTAEERWGKKGFKAKM</sequence>
<dbReference type="PANTHER" id="PTHR24321">
    <property type="entry name" value="DEHYDROGENASES, SHORT CHAIN"/>
    <property type="match status" value="1"/>
</dbReference>
<dbReference type="PRINTS" id="PR00081">
    <property type="entry name" value="GDHRDH"/>
</dbReference>
<gene>
    <name evidence="3" type="ORF">BDV25DRAFT_147702</name>
</gene>
<name>A0A5N6U762_ASPAV</name>
<dbReference type="GO" id="GO:0016491">
    <property type="term" value="F:oxidoreductase activity"/>
    <property type="evidence" value="ECO:0007669"/>
    <property type="project" value="UniProtKB-KW"/>
</dbReference>
<dbReference type="OrthoDB" id="5840532at2759"/>
<accession>A0A5N6U762</accession>
<organism evidence="3 4">
    <name type="scientific">Aspergillus avenaceus</name>
    <dbReference type="NCBI Taxonomy" id="36643"/>
    <lineage>
        <taxon>Eukaryota</taxon>
        <taxon>Fungi</taxon>
        <taxon>Dikarya</taxon>
        <taxon>Ascomycota</taxon>
        <taxon>Pezizomycotina</taxon>
        <taxon>Eurotiomycetes</taxon>
        <taxon>Eurotiomycetidae</taxon>
        <taxon>Eurotiales</taxon>
        <taxon>Aspergillaceae</taxon>
        <taxon>Aspergillus</taxon>
        <taxon>Aspergillus subgen. Circumdati</taxon>
    </lineage>
</organism>
<dbReference type="CDD" id="cd05233">
    <property type="entry name" value="SDR_c"/>
    <property type="match status" value="1"/>
</dbReference>
<reference evidence="3 4" key="1">
    <citation type="submission" date="2019-04" db="EMBL/GenBank/DDBJ databases">
        <title>Friends and foes A comparative genomics study of 23 Aspergillus species from section Flavi.</title>
        <authorList>
            <consortium name="DOE Joint Genome Institute"/>
            <person name="Kjaerbolling I."/>
            <person name="Vesth T."/>
            <person name="Frisvad J.C."/>
            <person name="Nybo J.L."/>
            <person name="Theobald S."/>
            <person name="Kildgaard S."/>
            <person name="Isbrandt T."/>
            <person name="Kuo A."/>
            <person name="Sato A."/>
            <person name="Lyhne E.K."/>
            <person name="Kogle M.E."/>
            <person name="Wiebenga A."/>
            <person name="Kun R.S."/>
            <person name="Lubbers R.J."/>
            <person name="Makela M.R."/>
            <person name="Barry K."/>
            <person name="Chovatia M."/>
            <person name="Clum A."/>
            <person name="Daum C."/>
            <person name="Haridas S."/>
            <person name="He G."/>
            <person name="LaButti K."/>
            <person name="Lipzen A."/>
            <person name="Mondo S."/>
            <person name="Riley R."/>
            <person name="Salamov A."/>
            <person name="Simmons B.A."/>
            <person name="Magnuson J.K."/>
            <person name="Henrissat B."/>
            <person name="Mortensen U.H."/>
            <person name="Larsen T.O."/>
            <person name="Devries R.P."/>
            <person name="Grigoriev I.V."/>
            <person name="Machida M."/>
            <person name="Baker S.E."/>
            <person name="Andersen M.R."/>
        </authorList>
    </citation>
    <scope>NUCLEOTIDE SEQUENCE [LARGE SCALE GENOMIC DNA]</scope>
    <source>
        <strain evidence="3 4">IBT 18842</strain>
    </source>
</reference>
<dbReference type="EMBL" id="ML742029">
    <property type="protein sequence ID" value="KAE8154446.1"/>
    <property type="molecule type" value="Genomic_DNA"/>
</dbReference>
<evidence type="ECO:0000313" key="3">
    <source>
        <dbReference type="EMBL" id="KAE8154446.1"/>
    </source>
</evidence>
<evidence type="ECO:0008006" key="5">
    <source>
        <dbReference type="Google" id="ProtNLM"/>
    </source>
</evidence>